<proteinExistence type="predicted"/>
<gene>
    <name evidence="2" type="ORF">Cco03nite_19880</name>
</gene>
<dbReference type="AlphaFoldDB" id="A0A8J3KMI7"/>
<feature type="transmembrane region" description="Helical" evidence="1">
    <location>
        <begin position="16"/>
        <end position="37"/>
    </location>
</feature>
<name>A0A8J3KMI7_9ACTN</name>
<dbReference type="Proteomes" id="UP000630887">
    <property type="component" value="Unassembled WGS sequence"/>
</dbReference>
<dbReference type="RefSeq" id="WP_275412022.1">
    <property type="nucleotide sequence ID" value="NZ_BAAALC010000072.1"/>
</dbReference>
<comment type="caution">
    <text evidence="2">The sequence shown here is derived from an EMBL/GenBank/DDBJ whole genome shotgun (WGS) entry which is preliminary data.</text>
</comment>
<evidence type="ECO:0000256" key="1">
    <source>
        <dbReference type="SAM" id="Phobius"/>
    </source>
</evidence>
<reference evidence="2 3" key="1">
    <citation type="submission" date="2021-01" db="EMBL/GenBank/DDBJ databases">
        <title>Whole genome shotgun sequence of Catellatospora coxensis NBRC 107359.</title>
        <authorList>
            <person name="Komaki H."/>
            <person name="Tamura T."/>
        </authorList>
    </citation>
    <scope>NUCLEOTIDE SEQUENCE [LARGE SCALE GENOMIC DNA]</scope>
    <source>
        <strain evidence="2 3">NBRC 107359</strain>
    </source>
</reference>
<sequence length="42" mass="4473">MLAHGQQLTVRASPPFLLGVGLLLLGIIMLVVAFVLARRSAE</sequence>
<keyword evidence="1" id="KW-0812">Transmembrane</keyword>
<keyword evidence="1" id="KW-0472">Membrane</keyword>
<accession>A0A8J3KMI7</accession>
<evidence type="ECO:0000313" key="3">
    <source>
        <dbReference type="Proteomes" id="UP000630887"/>
    </source>
</evidence>
<keyword evidence="1" id="KW-1133">Transmembrane helix</keyword>
<evidence type="ECO:0000313" key="2">
    <source>
        <dbReference type="EMBL" id="GIG05288.1"/>
    </source>
</evidence>
<organism evidence="2 3">
    <name type="scientific">Catellatospora coxensis</name>
    <dbReference type="NCBI Taxonomy" id="310354"/>
    <lineage>
        <taxon>Bacteria</taxon>
        <taxon>Bacillati</taxon>
        <taxon>Actinomycetota</taxon>
        <taxon>Actinomycetes</taxon>
        <taxon>Micromonosporales</taxon>
        <taxon>Micromonosporaceae</taxon>
        <taxon>Catellatospora</taxon>
    </lineage>
</organism>
<keyword evidence="3" id="KW-1185">Reference proteome</keyword>
<protein>
    <submittedName>
        <fullName evidence="2">Uncharacterized protein</fullName>
    </submittedName>
</protein>
<dbReference type="EMBL" id="BONI01000013">
    <property type="protein sequence ID" value="GIG05288.1"/>
    <property type="molecule type" value="Genomic_DNA"/>
</dbReference>